<feature type="chain" id="PRO_5043712816" evidence="1">
    <location>
        <begin position="27"/>
        <end position="463"/>
    </location>
</feature>
<reference evidence="4 5" key="1">
    <citation type="submission" date="2017-09" db="EMBL/GenBank/DDBJ databases">
        <title>Large-scale bioinformatics analysis of Bacillus genomes uncovers conserved roles of natural products in bacterial physiology.</title>
        <authorList>
            <consortium name="Agbiome Team Llc"/>
            <person name="Bleich R.M."/>
            <person name="Kirk G.J."/>
            <person name="Santa Maria K.C."/>
            <person name="Allen S.E."/>
            <person name="Farag S."/>
            <person name="Shank E.A."/>
            <person name="Bowers A."/>
        </authorList>
    </citation>
    <scope>NUCLEOTIDE SEQUENCE [LARGE SCALE GENOMIC DNA]</scope>
    <source>
        <strain evidence="4 5">AFS003229</strain>
    </source>
</reference>
<gene>
    <name evidence="4" type="ORF">CN689_12890</name>
</gene>
<evidence type="ECO:0000313" key="5">
    <source>
        <dbReference type="Proteomes" id="UP000220106"/>
    </source>
</evidence>
<sequence>MKKGTKILGASLLAGSLLFSSHSVMAIQGENPSEHAFDNKVIKRIDVEKIYQNLSHLAVNIGPRVAGTQSEQTSVDYITGKFKDYGLNEVEVQPFQFIKDYKHPSSVSLKVNGRNYETAAFRFSNNTPSGGVSAELVYAGLGTTAEVAHASVEGKIALIKRGTIPFTEKMDNAKKAGAIGVVFINTDNSTPLFSLPANESNLPVLFMKKSDGDELISSLQGNNLTANMSVEGAEFVKATSHNVIATKKPMKNKDTNQIIIVGAHHDSVSVSSGASDNASGTSIVLELARVLENAPSDTEIRFITFGAEENGLLGSKHYAQSLTKDEINRTVAMFNMDMVGSKNAGEFAMFTYDGKPNTVTTLGNSAGTRLYDAIPYNQIGRSDHQPFTEVGIPAAVFTYAPLEPEYHTAKDTIELISKEKLLKTAQVLGAAVYQAARPDTPALERSNVAPVPVEAEYDEDLHL</sequence>
<dbReference type="AlphaFoldDB" id="A0AAX0S460"/>
<dbReference type="InterPro" id="IPR046450">
    <property type="entry name" value="PA_dom_sf"/>
</dbReference>
<dbReference type="RefSeq" id="WP_098176177.1">
    <property type="nucleotide sequence ID" value="NZ_NUEQ01000022.1"/>
</dbReference>
<dbReference type="InterPro" id="IPR039373">
    <property type="entry name" value="Peptidase_M28B"/>
</dbReference>
<dbReference type="Pfam" id="PF02225">
    <property type="entry name" value="PA"/>
    <property type="match status" value="1"/>
</dbReference>
<evidence type="ECO:0000313" key="4">
    <source>
        <dbReference type="EMBL" id="PEJ32846.1"/>
    </source>
</evidence>
<dbReference type="InterPro" id="IPR007484">
    <property type="entry name" value="Peptidase_M28"/>
</dbReference>
<protein>
    <submittedName>
        <fullName evidence="4">Aminopeptidase</fullName>
    </submittedName>
</protein>
<proteinExistence type="predicted"/>
<keyword evidence="4" id="KW-0645">Protease</keyword>
<keyword evidence="4" id="KW-0031">Aminopeptidase</keyword>
<evidence type="ECO:0000259" key="2">
    <source>
        <dbReference type="Pfam" id="PF02225"/>
    </source>
</evidence>
<keyword evidence="4" id="KW-0378">Hydrolase</keyword>
<dbReference type="EMBL" id="NUEQ01000022">
    <property type="protein sequence ID" value="PEJ32846.1"/>
    <property type="molecule type" value="Genomic_DNA"/>
</dbReference>
<name>A0AAX0S460_9BACI</name>
<dbReference type="PANTHER" id="PTHR10404:SF46">
    <property type="entry name" value="VACUOLAR PROTEIN SORTING-ASSOCIATED PROTEIN 70"/>
    <property type="match status" value="1"/>
</dbReference>
<dbReference type="SUPFAM" id="SSF53187">
    <property type="entry name" value="Zn-dependent exopeptidases"/>
    <property type="match status" value="1"/>
</dbReference>
<dbReference type="SUPFAM" id="SSF52025">
    <property type="entry name" value="PA domain"/>
    <property type="match status" value="1"/>
</dbReference>
<dbReference type="PANTHER" id="PTHR10404">
    <property type="entry name" value="N-ACETYLATED-ALPHA-LINKED ACIDIC DIPEPTIDASE"/>
    <property type="match status" value="1"/>
</dbReference>
<keyword evidence="1" id="KW-0732">Signal</keyword>
<dbReference type="Proteomes" id="UP000220106">
    <property type="component" value="Unassembled WGS sequence"/>
</dbReference>
<evidence type="ECO:0000259" key="3">
    <source>
        <dbReference type="Pfam" id="PF04389"/>
    </source>
</evidence>
<dbReference type="Gene3D" id="3.50.30.30">
    <property type="match status" value="1"/>
</dbReference>
<feature type="domain" description="Peptidase M28" evidence="3">
    <location>
        <begin position="242"/>
        <end position="430"/>
    </location>
</feature>
<accession>A0AAX0S460</accession>
<organism evidence="4 5">
    <name type="scientific">Peribacillus butanolivorans</name>
    <dbReference type="NCBI Taxonomy" id="421767"/>
    <lineage>
        <taxon>Bacteria</taxon>
        <taxon>Bacillati</taxon>
        <taxon>Bacillota</taxon>
        <taxon>Bacilli</taxon>
        <taxon>Bacillales</taxon>
        <taxon>Bacillaceae</taxon>
        <taxon>Peribacillus</taxon>
    </lineage>
</organism>
<evidence type="ECO:0000256" key="1">
    <source>
        <dbReference type="SAM" id="SignalP"/>
    </source>
</evidence>
<dbReference type="Pfam" id="PF04389">
    <property type="entry name" value="Peptidase_M28"/>
    <property type="match status" value="1"/>
</dbReference>
<dbReference type="InterPro" id="IPR003137">
    <property type="entry name" value="PA_domain"/>
</dbReference>
<feature type="signal peptide" evidence="1">
    <location>
        <begin position="1"/>
        <end position="26"/>
    </location>
</feature>
<feature type="domain" description="PA" evidence="2">
    <location>
        <begin position="132"/>
        <end position="215"/>
    </location>
</feature>
<dbReference type="Gene3D" id="3.40.630.10">
    <property type="entry name" value="Zn peptidases"/>
    <property type="match status" value="1"/>
</dbReference>
<dbReference type="GO" id="GO:0004177">
    <property type="term" value="F:aminopeptidase activity"/>
    <property type="evidence" value="ECO:0007669"/>
    <property type="project" value="UniProtKB-KW"/>
</dbReference>
<comment type="caution">
    <text evidence="4">The sequence shown here is derived from an EMBL/GenBank/DDBJ whole genome shotgun (WGS) entry which is preliminary data.</text>
</comment>